<dbReference type="Gene3D" id="1.20.140.150">
    <property type="match status" value="1"/>
</dbReference>
<organism evidence="3 4">
    <name type="scientific">Amphibalanus amphitrite</name>
    <name type="common">Striped barnacle</name>
    <name type="synonym">Balanus amphitrite</name>
    <dbReference type="NCBI Taxonomy" id="1232801"/>
    <lineage>
        <taxon>Eukaryota</taxon>
        <taxon>Metazoa</taxon>
        <taxon>Ecdysozoa</taxon>
        <taxon>Arthropoda</taxon>
        <taxon>Crustacea</taxon>
        <taxon>Multicrustacea</taxon>
        <taxon>Cirripedia</taxon>
        <taxon>Thoracica</taxon>
        <taxon>Thoracicalcarea</taxon>
        <taxon>Balanomorpha</taxon>
        <taxon>Balanoidea</taxon>
        <taxon>Balanidae</taxon>
        <taxon>Amphibalaninae</taxon>
        <taxon>Amphibalanus</taxon>
    </lineage>
</organism>
<feature type="chain" id="PRO_5025644941" evidence="2">
    <location>
        <begin position="20"/>
        <end position="135"/>
    </location>
</feature>
<evidence type="ECO:0000256" key="2">
    <source>
        <dbReference type="SAM" id="SignalP"/>
    </source>
</evidence>
<keyword evidence="1" id="KW-0812">Transmembrane</keyword>
<feature type="signal peptide" evidence="2">
    <location>
        <begin position="1"/>
        <end position="19"/>
    </location>
</feature>
<evidence type="ECO:0000313" key="3">
    <source>
        <dbReference type="EMBL" id="KAF0292410.1"/>
    </source>
</evidence>
<dbReference type="EMBL" id="VIIS01001815">
    <property type="protein sequence ID" value="KAF0292410.1"/>
    <property type="molecule type" value="Genomic_DNA"/>
</dbReference>
<dbReference type="OrthoDB" id="6419888at2759"/>
<evidence type="ECO:0000313" key="4">
    <source>
        <dbReference type="Proteomes" id="UP000440578"/>
    </source>
</evidence>
<feature type="transmembrane region" description="Helical" evidence="1">
    <location>
        <begin position="102"/>
        <end position="124"/>
    </location>
</feature>
<gene>
    <name evidence="3" type="ORF">FJT64_009608</name>
</gene>
<feature type="transmembrane region" description="Helical" evidence="1">
    <location>
        <begin position="36"/>
        <end position="56"/>
    </location>
</feature>
<reference evidence="3 4" key="1">
    <citation type="submission" date="2019-07" db="EMBL/GenBank/DDBJ databases">
        <title>Draft genome assembly of a fouling barnacle, Amphibalanus amphitrite (Darwin, 1854): The first reference genome for Thecostraca.</title>
        <authorList>
            <person name="Kim W."/>
        </authorList>
    </citation>
    <scope>NUCLEOTIDE SEQUENCE [LARGE SCALE GENOMIC DNA]</scope>
    <source>
        <strain evidence="3">SNU_AA5</strain>
        <tissue evidence="3">Soma without cirri and trophi</tissue>
    </source>
</reference>
<sequence length="135" mass="15139">MQNLSISCALVSLILLVASALVGLFGVLQKQNSAVLITGFMYLMAAIFSTFSFSIIHFKRKTKRDCGVLDSQITHEFYNSRTFQPGEFYNSRTFQPGWSLQIGWTGVTICLTASLSWILLARFMRYTPGSSLLSY</sequence>
<comment type="caution">
    <text evidence="3">The sequence shown here is derived from an EMBL/GenBank/DDBJ whole genome shotgun (WGS) entry which is preliminary data.</text>
</comment>
<dbReference type="Proteomes" id="UP000440578">
    <property type="component" value="Unassembled WGS sequence"/>
</dbReference>
<keyword evidence="1" id="KW-0472">Membrane</keyword>
<keyword evidence="1" id="KW-1133">Transmembrane helix</keyword>
<proteinExistence type="predicted"/>
<dbReference type="AlphaFoldDB" id="A0A6A4VM18"/>
<keyword evidence="4" id="KW-1185">Reference proteome</keyword>
<name>A0A6A4VM18_AMPAM</name>
<keyword evidence="2" id="KW-0732">Signal</keyword>
<accession>A0A6A4VM18</accession>
<evidence type="ECO:0000256" key="1">
    <source>
        <dbReference type="SAM" id="Phobius"/>
    </source>
</evidence>
<protein>
    <submittedName>
        <fullName evidence="3">Uncharacterized protein</fullName>
    </submittedName>
</protein>